<organism evidence="3 4">
    <name type="scientific">Pleurodeles waltl</name>
    <name type="common">Iberian ribbed newt</name>
    <dbReference type="NCBI Taxonomy" id="8319"/>
    <lineage>
        <taxon>Eukaryota</taxon>
        <taxon>Metazoa</taxon>
        <taxon>Chordata</taxon>
        <taxon>Craniata</taxon>
        <taxon>Vertebrata</taxon>
        <taxon>Euteleostomi</taxon>
        <taxon>Amphibia</taxon>
        <taxon>Batrachia</taxon>
        <taxon>Caudata</taxon>
        <taxon>Salamandroidea</taxon>
        <taxon>Salamandridae</taxon>
        <taxon>Pleurodelinae</taxon>
        <taxon>Pleurodeles</taxon>
    </lineage>
</organism>
<dbReference type="InterPro" id="IPR018114">
    <property type="entry name" value="TRYPSIN_HIS"/>
</dbReference>
<dbReference type="GO" id="GO:0004252">
    <property type="term" value="F:serine-type endopeptidase activity"/>
    <property type="evidence" value="ECO:0007669"/>
    <property type="project" value="InterPro"/>
</dbReference>
<dbReference type="CDD" id="cd00190">
    <property type="entry name" value="Tryp_SPc"/>
    <property type="match status" value="1"/>
</dbReference>
<comment type="caution">
    <text evidence="3">The sequence shown here is derived from an EMBL/GenBank/DDBJ whole genome shotgun (WGS) entry which is preliminary data.</text>
</comment>
<dbReference type="Pfam" id="PF00089">
    <property type="entry name" value="Trypsin"/>
    <property type="match status" value="1"/>
</dbReference>
<reference evidence="3" key="1">
    <citation type="journal article" date="2022" name="bioRxiv">
        <title>Sequencing and chromosome-scale assembly of the giantPleurodeles waltlgenome.</title>
        <authorList>
            <person name="Brown T."/>
            <person name="Elewa A."/>
            <person name="Iarovenko S."/>
            <person name="Subramanian E."/>
            <person name="Araus A.J."/>
            <person name="Petzold A."/>
            <person name="Susuki M."/>
            <person name="Suzuki K.-i.T."/>
            <person name="Hayashi T."/>
            <person name="Toyoda A."/>
            <person name="Oliveira C."/>
            <person name="Osipova E."/>
            <person name="Leigh N.D."/>
            <person name="Simon A."/>
            <person name="Yun M.H."/>
        </authorList>
    </citation>
    <scope>NUCLEOTIDE SEQUENCE</scope>
    <source>
        <strain evidence="3">20211129_DDA</strain>
        <tissue evidence="3">Liver</tissue>
    </source>
</reference>
<dbReference type="GO" id="GO:0006508">
    <property type="term" value="P:proteolysis"/>
    <property type="evidence" value="ECO:0007669"/>
    <property type="project" value="InterPro"/>
</dbReference>
<evidence type="ECO:0000256" key="1">
    <source>
        <dbReference type="ARBA" id="ARBA00023157"/>
    </source>
</evidence>
<dbReference type="PANTHER" id="PTHR24271:SF55">
    <property type="entry name" value="SERINE PROTEASE 57"/>
    <property type="match status" value="1"/>
</dbReference>
<accession>A0AAV7LBL2</accession>
<dbReference type="Gene3D" id="2.40.10.10">
    <property type="entry name" value="Trypsin-like serine proteases"/>
    <property type="match status" value="2"/>
</dbReference>
<dbReference type="EMBL" id="JANPWB010000016">
    <property type="protein sequence ID" value="KAJ1086128.1"/>
    <property type="molecule type" value="Genomic_DNA"/>
</dbReference>
<dbReference type="InterPro" id="IPR043504">
    <property type="entry name" value="Peptidase_S1_PA_chymotrypsin"/>
</dbReference>
<gene>
    <name evidence="3" type="ORF">NDU88_006252</name>
</gene>
<dbReference type="SUPFAM" id="SSF50494">
    <property type="entry name" value="Trypsin-like serine proteases"/>
    <property type="match status" value="1"/>
</dbReference>
<feature type="domain" description="Peptidase S1" evidence="2">
    <location>
        <begin position="1"/>
        <end position="215"/>
    </location>
</feature>
<dbReference type="PANTHER" id="PTHR24271">
    <property type="entry name" value="KALLIKREIN-RELATED"/>
    <property type="match status" value="1"/>
</dbReference>
<dbReference type="PRINTS" id="PR00722">
    <property type="entry name" value="CHYMOTRYPSIN"/>
</dbReference>
<protein>
    <recommendedName>
        <fullName evidence="2">Peptidase S1 domain-containing protein</fullName>
    </recommendedName>
</protein>
<evidence type="ECO:0000313" key="4">
    <source>
        <dbReference type="Proteomes" id="UP001066276"/>
    </source>
</evidence>
<dbReference type="FunFam" id="2.40.10.10:FF:000005">
    <property type="entry name" value="Serine protease 37"/>
    <property type="match status" value="1"/>
</dbReference>
<dbReference type="PROSITE" id="PS50240">
    <property type="entry name" value="TRYPSIN_DOM"/>
    <property type="match status" value="1"/>
</dbReference>
<dbReference type="Proteomes" id="UP001066276">
    <property type="component" value="Chromosome 12"/>
</dbReference>
<proteinExistence type="predicted"/>
<dbReference type="SMART" id="SM00020">
    <property type="entry name" value="Tryp_SPc"/>
    <property type="match status" value="1"/>
</dbReference>
<dbReference type="InterPro" id="IPR001254">
    <property type="entry name" value="Trypsin_dom"/>
</dbReference>
<keyword evidence="4" id="KW-1185">Reference proteome</keyword>
<dbReference type="InterPro" id="IPR009003">
    <property type="entry name" value="Peptidase_S1_PA"/>
</dbReference>
<dbReference type="AlphaFoldDB" id="A0AAV7LBL2"/>
<sequence length="217" mass="23394">MASILLNGRNHCGGALIRRRWVMTAAHCFDDVPPDMLSVVLGAHSLTTQESSRQTFKVRASISHPYYDPKTATNDLQLVKLDRKASMNQFVGNISLPQQDADVSPGTVCSVAGWGDISDFETAPLALMETAVSMMPLKACNDSWRGALPENVLCATSTDGATRGFCSGDSGGPLICGVTAVGVVSFSGLRCGNPRFPDIFTRVSKYMTWIRDVIKTM</sequence>
<name>A0AAV7LBL2_PLEWA</name>
<keyword evidence="1" id="KW-1015">Disulfide bond</keyword>
<evidence type="ECO:0000313" key="3">
    <source>
        <dbReference type="EMBL" id="KAJ1086128.1"/>
    </source>
</evidence>
<evidence type="ECO:0000259" key="2">
    <source>
        <dbReference type="PROSITE" id="PS50240"/>
    </source>
</evidence>
<dbReference type="PROSITE" id="PS00134">
    <property type="entry name" value="TRYPSIN_HIS"/>
    <property type="match status" value="1"/>
</dbReference>
<dbReference type="InterPro" id="IPR001314">
    <property type="entry name" value="Peptidase_S1A"/>
</dbReference>